<dbReference type="GO" id="GO:0034464">
    <property type="term" value="C:BBSome"/>
    <property type="evidence" value="ECO:0007669"/>
    <property type="project" value="InterPro"/>
</dbReference>
<evidence type="ECO:0000256" key="1">
    <source>
        <dbReference type="ARBA" id="ARBA00004138"/>
    </source>
</evidence>
<keyword evidence="6" id="KW-0206">Cytoskeleton</keyword>
<evidence type="ECO:0000259" key="9">
    <source>
        <dbReference type="Pfam" id="PF07289"/>
    </source>
</evidence>
<feature type="compositionally biased region" description="Acidic residues" evidence="8">
    <location>
        <begin position="57"/>
        <end position="66"/>
    </location>
</feature>
<dbReference type="PANTHER" id="PTHR21351">
    <property type="entry name" value="BARDET-BIEDL SYNDROME PROTEIN 5"/>
    <property type="match status" value="1"/>
</dbReference>
<keyword evidence="4" id="KW-0963">Cytoplasm</keyword>
<evidence type="ECO:0000256" key="5">
    <source>
        <dbReference type="ARBA" id="ARBA00023069"/>
    </source>
</evidence>
<comment type="caution">
    <text evidence="10">The sequence shown here is derived from an EMBL/GenBank/DDBJ whole genome shotgun (WGS) entry which is preliminary data.</text>
</comment>
<dbReference type="Pfam" id="PF07289">
    <property type="entry name" value="BBL5"/>
    <property type="match status" value="1"/>
</dbReference>
<feature type="region of interest" description="Disordered" evidence="8">
    <location>
        <begin position="36"/>
        <end position="68"/>
    </location>
</feature>
<dbReference type="GO" id="GO:0036064">
    <property type="term" value="C:ciliary basal body"/>
    <property type="evidence" value="ECO:0007669"/>
    <property type="project" value="TreeGrafter"/>
</dbReference>
<evidence type="ECO:0000313" key="10">
    <source>
        <dbReference type="EMBL" id="CDL94124.1"/>
    </source>
</evidence>
<evidence type="ECO:0000256" key="6">
    <source>
        <dbReference type="ARBA" id="ARBA00023212"/>
    </source>
</evidence>
<reference evidence="10" key="1">
    <citation type="submission" date="2013-03" db="EMBL/GenBank/DDBJ databases">
        <authorList>
            <person name="Aslett M."/>
        </authorList>
    </citation>
    <scope>NUCLEOTIDE SEQUENCE [LARGE SCALE GENOMIC DNA]</scope>
    <source>
        <strain evidence="10">ISE/inbred ISE</strain>
    </source>
</reference>
<sequence>SGEYVLGFRIDPAERLQQVCKAIQALHKASNTRPIYGVTFHRDRPPSPRESAVDQTNEQEEDDDESEQKQLRTDAFAMSELHLLEDRISPDLIILLSSYPRIHNKLFVAALDWGTARYRKTHYIRRGRFTSVPAVPSEYFADPARLKTIQFHYVEDLPLEKAAELSLDSRVRADETLIIVECDVNSYLGEQATANTLALLASFSRHSRRSIVSFPYCEDLLNIASLFTKHIFIVSNDGNLKNIQD</sequence>
<comment type="subcellular location">
    <subcellularLocation>
        <location evidence="1">Cell projection</location>
        <location evidence="1">Cilium</location>
    </subcellularLocation>
    <subcellularLocation>
        <location evidence="2">Cytoplasm</location>
        <location evidence="2">Cytoskeleton</location>
    </subcellularLocation>
</comment>
<evidence type="ECO:0000256" key="4">
    <source>
        <dbReference type="ARBA" id="ARBA00022490"/>
    </source>
</evidence>
<dbReference type="InterPro" id="IPR014003">
    <property type="entry name" value="BBS5_PH"/>
</dbReference>
<dbReference type="PANTHER" id="PTHR21351:SF0">
    <property type="entry name" value="BARDET-BIEDL SYNDROME 5 PROTEIN"/>
    <property type="match status" value="1"/>
</dbReference>
<feature type="non-terminal residue" evidence="10">
    <location>
        <position position="1"/>
    </location>
</feature>
<organism evidence="10">
    <name type="scientific">Haemonchus contortus</name>
    <name type="common">Barber pole worm</name>
    <dbReference type="NCBI Taxonomy" id="6289"/>
    <lineage>
        <taxon>Eukaryota</taxon>
        <taxon>Metazoa</taxon>
        <taxon>Ecdysozoa</taxon>
        <taxon>Nematoda</taxon>
        <taxon>Chromadorea</taxon>
        <taxon>Rhabditida</taxon>
        <taxon>Rhabditina</taxon>
        <taxon>Rhabditomorpha</taxon>
        <taxon>Strongyloidea</taxon>
        <taxon>Trichostrongylidae</taxon>
        <taxon>Haemonchus</taxon>
    </lineage>
</organism>
<dbReference type="GO" id="GO:0060271">
    <property type="term" value="P:cilium assembly"/>
    <property type="evidence" value="ECO:0007669"/>
    <property type="project" value="TreeGrafter"/>
</dbReference>
<keyword evidence="7" id="KW-0966">Cell projection</keyword>
<reference evidence="10" key="2">
    <citation type="submission" date="2013-05" db="EMBL/GenBank/DDBJ databases">
        <title>The genome and transcriptome of Haemonchus contortus: a key model parasite for drug and vaccine discovery.</title>
        <authorList>
            <person name="Laing R."/>
            <person name="Kikuchi T."/>
            <person name="Martinelli A."/>
            <person name="Tsai I.J."/>
            <person name="Beech R.N."/>
            <person name="Redman E."/>
            <person name="Holroyd N."/>
            <person name="Bartley D.J."/>
            <person name="Beasley H."/>
            <person name="Britton C."/>
            <person name="Curran D."/>
            <person name="Devaney E."/>
            <person name="Gilabert A."/>
            <person name="Jackson F."/>
            <person name="Hunt M."/>
            <person name="Johnston S."/>
            <person name="Kryukov I."/>
            <person name="Li K."/>
            <person name="Morrison A.A."/>
            <person name="Reid A.J."/>
            <person name="Sargison N."/>
            <person name="Saunders G."/>
            <person name="Wasmuth J.D."/>
            <person name="Wolstenholme A."/>
            <person name="Berriman M."/>
            <person name="Gilleard J.S."/>
            <person name="Cotton J.A."/>
        </authorList>
    </citation>
    <scope>NUCLEOTIDE SEQUENCE [LARGE SCALE GENOMIC DNA]</scope>
    <source>
        <strain evidence="10">ISE/inbred ISE</strain>
    </source>
</reference>
<dbReference type="AlphaFoldDB" id="U6PGS6"/>
<comment type="similarity">
    <text evidence="3">Belongs to the BBS5 family.</text>
</comment>
<feature type="domain" description="BBSome complex member BBS5 PH" evidence="9">
    <location>
        <begin position="1"/>
        <end position="77"/>
    </location>
</feature>
<protein>
    <recommendedName>
        <fullName evidence="9">BBSome complex member BBS5 PH domain-containing protein</fullName>
    </recommendedName>
</protein>
<accession>U6PGS6</accession>
<gene>
    <name evidence="10" type="ORF">HCOI_00661400</name>
</gene>
<keyword evidence="5" id="KW-0969">Cilium</keyword>
<proteinExistence type="inferred from homology"/>
<dbReference type="InterPro" id="IPR006606">
    <property type="entry name" value="BBL5"/>
</dbReference>
<evidence type="ECO:0000256" key="7">
    <source>
        <dbReference type="ARBA" id="ARBA00023273"/>
    </source>
</evidence>
<dbReference type="GO" id="GO:0032266">
    <property type="term" value="F:phosphatidylinositol-3-phosphate binding"/>
    <property type="evidence" value="ECO:0007669"/>
    <property type="project" value="TreeGrafter"/>
</dbReference>
<evidence type="ECO:0000256" key="8">
    <source>
        <dbReference type="SAM" id="MobiDB-lite"/>
    </source>
</evidence>
<dbReference type="EMBL" id="CAVP010055412">
    <property type="protein sequence ID" value="CDL94124.1"/>
    <property type="molecule type" value="Genomic_DNA"/>
</dbReference>
<evidence type="ECO:0000256" key="2">
    <source>
        <dbReference type="ARBA" id="ARBA00004245"/>
    </source>
</evidence>
<name>U6PGS6_HAECO</name>
<evidence type="ECO:0000256" key="3">
    <source>
        <dbReference type="ARBA" id="ARBA00005822"/>
    </source>
</evidence>